<dbReference type="PANTHER" id="PTHR12147:SF26">
    <property type="entry name" value="PEPTIDASE M28 DOMAIN-CONTAINING PROTEIN"/>
    <property type="match status" value="1"/>
</dbReference>
<protein>
    <submittedName>
        <fullName evidence="4">M28 family peptidase</fullName>
    </submittedName>
</protein>
<feature type="domain" description="Fibronectin type-III" evidence="3">
    <location>
        <begin position="1203"/>
        <end position="1302"/>
    </location>
</feature>
<keyword evidence="5" id="KW-1185">Reference proteome</keyword>
<dbReference type="PROSITE" id="PS50853">
    <property type="entry name" value="FN3"/>
    <property type="match status" value="1"/>
</dbReference>
<evidence type="ECO:0000256" key="2">
    <source>
        <dbReference type="SAM" id="MobiDB-lite"/>
    </source>
</evidence>
<evidence type="ECO:0000313" key="4">
    <source>
        <dbReference type="EMBL" id="TQE95039.1"/>
    </source>
</evidence>
<dbReference type="GO" id="GO:0006508">
    <property type="term" value="P:proteolysis"/>
    <property type="evidence" value="ECO:0007669"/>
    <property type="project" value="InterPro"/>
</dbReference>
<keyword evidence="1" id="KW-0482">Metalloprotease</keyword>
<evidence type="ECO:0000313" key="5">
    <source>
        <dbReference type="Proteomes" id="UP000317371"/>
    </source>
</evidence>
<feature type="compositionally biased region" description="Low complexity" evidence="2">
    <location>
        <begin position="501"/>
        <end position="513"/>
    </location>
</feature>
<feature type="compositionally biased region" description="Pro residues" evidence="2">
    <location>
        <begin position="514"/>
        <end position="524"/>
    </location>
</feature>
<keyword evidence="1" id="KW-0378">Hydrolase</keyword>
<dbReference type="Proteomes" id="UP000317371">
    <property type="component" value="Unassembled WGS sequence"/>
</dbReference>
<dbReference type="OrthoDB" id="134841at2"/>
<name>A0A540VE49_9CHLR</name>
<proteinExistence type="predicted"/>
<accession>A0A540VE49</accession>
<gene>
    <name evidence="4" type="ORF">FKZ61_13730</name>
</gene>
<sequence length="1503" mass="160749">MIHLRKGGIITEIQRTMMMKKHRQWRRHLVPVLLVLVSLAWGGWTRGLYAQTAPPGRPVDAPQFGPQLYLLTPPDGQIPDHLPPTVSVHARLWTGERFVYVASGGPEDGTAMEAAGIQAHLLDADTADTAYYLVDGHAPQAPALAADHGRVLHSGPGWLLLAVTPEQEPTLLATLPRQGVPLSLLTADTLAPWERSLPLAAYAARATTADPWIQELLEGLTTQELSALVEQLSGETPITLEGESVTLATRYTLSGQIQQAEAFLVQFYRELGMDVETFPWTYGSYSGRNVIAELPGRLHPERVWLIGGHFDNISQTPGSRAPGADDNASGTAATLAIARLLQHVYLADTVRFVHFSGEEQGQWGSRAYARELALAGEQVMGYLDLDMIGWDGDGDRVMEIHTGVGTSSNSLGTAFIAANDRYGQGLTVERKSASASRFSDHSPFWDYGFPAFLAIENFFVDERPNDRNPGYHTTGDTADQVDYDYVLRIARTALATLAELAGATPDDGTQPTVTPTPTPPPDVIPVPPGCQNLLVNGDFEDAGGWRYGSTPFPAGVVPTPVASGARALRLGVPAGASLNVPAHSSAFQSVTLPADAPRLILRYWQQPGGTGDGTDYRETLLLRPDYSYLFRVERDYGDGPGQWVERTFDLTDFRGQSVVLYFNVYNNGSGSHLWNYLDAVALLVCQEEVPTSTPTPTPTATETPAATPTATPTPSPTATPTPTPTPTPLPPVTPTSTPTPGPGVDLVAQGLEVTQGLQDLTQGVPLVADKRTFVRFHVAANGAQAWTTARLYVQGEAGEAVLTPLNPGGAITVRSTPDRAALHHVFLFELPDAFRQGQLTLRGELNPANVPAEVDRTNNTVTTTVTFQAAPSMELVLYAIGYGDQIYPSQLHRERLVAWLRAAMPTGELRVTWREHYMGASLPACWQVNAFLLAQRRWDLAAGAVSPAARYYGLVDDRGGFMRGCVGGDPPVVAAGPTGSSRWSWWDRDGSYGDWYAGHLLGHLYGREHAPFCGAVGDTSYPYAQGRISPTLAGAEAIYGFEPESQTIFSPWWTDMMSYCAYQWISDFTYEGILEQLRTETTELPAAATSQSMHWLAVGHVSPDGQAQIAPLFEAPGPASTPAASAANGEYVLILRGADGSELGRQPIAVQPLAFDVPPDAGEEAAMPELATFTAPLPPVAGATELALVQGERALAVVRAGAAPPTVTVLSPNGGEVLAGQAFTITWAAADPDGDPLSYQVQLSPDQGQSWRIVGQNITATHLVLPVRQWPTGREVLVRVWASDGLHPAYDQSDAPFQLLPGSPGVAIRRPGDGTVYLAGQTVHLVGEGLGGVPGDSLVWRSSLDGFLGSGPELSRATLSPGQHTLTLQGETDAGEILSATVGIAVLVPEAAAPPPDGLLVGPGTLFLDPFRSQAWVTVDNQNGTGSLTWQVQANVPWLHLDPAEGTAPGQVAVTLDSSRLTPGIHTGSLFFTSPALPDQSVTVQVAAVVDPLERVFLPLVRR</sequence>
<dbReference type="Gene3D" id="3.40.1350.20">
    <property type="match status" value="1"/>
</dbReference>
<feature type="region of interest" description="Disordered" evidence="2">
    <location>
        <begin position="501"/>
        <end position="524"/>
    </location>
</feature>
<feature type="compositionally biased region" description="Pro residues" evidence="2">
    <location>
        <begin position="711"/>
        <end position="738"/>
    </location>
</feature>
<dbReference type="PANTHER" id="PTHR12147">
    <property type="entry name" value="METALLOPEPTIDASE M28 FAMILY MEMBER"/>
    <property type="match status" value="1"/>
</dbReference>
<dbReference type="InterPro" id="IPR007484">
    <property type="entry name" value="Peptidase_M28"/>
</dbReference>
<comment type="caution">
    <text evidence="4">The sequence shown here is derived from an EMBL/GenBank/DDBJ whole genome shotgun (WGS) entry which is preliminary data.</text>
</comment>
<dbReference type="Gene3D" id="2.60.120.260">
    <property type="entry name" value="Galactose-binding domain-like"/>
    <property type="match status" value="1"/>
</dbReference>
<dbReference type="Pfam" id="PF19190">
    <property type="entry name" value="BACON_2"/>
    <property type="match status" value="1"/>
</dbReference>
<organism evidence="4 5">
    <name type="scientific">Litorilinea aerophila</name>
    <dbReference type="NCBI Taxonomy" id="1204385"/>
    <lineage>
        <taxon>Bacteria</taxon>
        <taxon>Bacillati</taxon>
        <taxon>Chloroflexota</taxon>
        <taxon>Caldilineae</taxon>
        <taxon>Caldilineales</taxon>
        <taxon>Caldilineaceae</taxon>
        <taxon>Litorilinea</taxon>
    </lineage>
</organism>
<feature type="compositionally biased region" description="Low complexity" evidence="2">
    <location>
        <begin position="690"/>
        <end position="710"/>
    </location>
</feature>
<dbReference type="InterPro" id="IPR045175">
    <property type="entry name" value="M28_fam"/>
</dbReference>
<evidence type="ECO:0000259" key="3">
    <source>
        <dbReference type="PROSITE" id="PS50853"/>
    </source>
</evidence>
<reference evidence="4 5" key="1">
    <citation type="submission" date="2019-06" db="EMBL/GenBank/DDBJ databases">
        <title>Genome sequence of Litorilinea aerophila BAA-2444.</title>
        <authorList>
            <person name="Maclea K.S."/>
            <person name="Maurais E.G."/>
            <person name="Iannazzi L.C."/>
        </authorList>
    </citation>
    <scope>NUCLEOTIDE SEQUENCE [LARGE SCALE GENOMIC DNA]</scope>
    <source>
        <strain evidence="4 5">ATCC BAA-2444</strain>
    </source>
</reference>
<feature type="region of interest" description="Disordered" evidence="2">
    <location>
        <begin position="690"/>
        <end position="738"/>
    </location>
</feature>
<dbReference type="InterPro" id="IPR003961">
    <property type="entry name" value="FN3_dom"/>
</dbReference>
<dbReference type="SUPFAM" id="SSF53187">
    <property type="entry name" value="Zn-dependent exopeptidases"/>
    <property type="match status" value="1"/>
</dbReference>
<dbReference type="GO" id="GO:0008235">
    <property type="term" value="F:metalloexopeptidase activity"/>
    <property type="evidence" value="ECO:0007669"/>
    <property type="project" value="InterPro"/>
</dbReference>
<dbReference type="Pfam" id="PF04389">
    <property type="entry name" value="Peptidase_M28"/>
    <property type="match status" value="1"/>
</dbReference>
<dbReference type="InParanoid" id="A0A540VE49"/>
<dbReference type="EMBL" id="VIGC01000017">
    <property type="protein sequence ID" value="TQE95039.1"/>
    <property type="molecule type" value="Genomic_DNA"/>
</dbReference>
<keyword evidence="1" id="KW-0645">Protease</keyword>
<dbReference type="InterPro" id="IPR024361">
    <property type="entry name" value="BACON"/>
</dbReference>
<evidence type="ECO:0000256" key="1">
    <source>
        <dbReference type="ARBA" id="ARBA00023049"/>
    </source>
</evidence>
<dbReference type="Gene3D" id="3.40.630.10">
    <property type="entry name" value="Zn peptidases"/>
    <property type="match status" value="1"/>
</dbReference>